<dbReference type="SUPFAM" id="SSF52540">
    <property type="entry name" value="P-loop containing nucleoside triphosphate hydrolases"/>
    <property type="match status" value="1"/>
</dbReference>
<accession>A0ABV7WEH5</accession>
<evidence type="ECO:0000256" key="3">
    <source>
        <dbReference type="ARBA" id="ARBA00022695"/>
    </source>
</evidence>
<dbReference type="PANTHER" id="PTHR34388">
    <property type="entry name" value="DNA POLYMERASE III SUBUNIT DELTA"/>
    <property type="match status" value="1"/>
</dbReference>
<dbReference type="SUPFAM" id="SSF48019">
    <property type="entry name" value="post-AAA+ oligomerization domain-like"/>
    <property type="match status" value="1"/>
</dbReference>
<evidence type="ECO:0000256" key="4">
    <source>
        <dbReference type="ARBA" id="ARBA00022705"/>
    </source>
</evidence>
<evidence type="ECO:0000256" key="6">
    <source>
        <dbReference type="ARBA" id="ARBA00034754"/>
    </source>
</evidence>
<dbReference type="Gene3D" id="3.40.50.300">
    <property type="entry name" value="P-loop containing nucleotide triphosphate hydrolases"/>
    <property type="match status" value="1"/>
</dbReference>
<keyword evidence="2 8" id="KW-0808">Transferase</keyword>
<dbReference type="RefSeq" id="WP_340292616.1">
    <property type="nucleotide sequence ID" value="NZ_JBBEOI010000078.1"/>
</dbReference>
<dbReference type="InterPro" id="IPR027417">
    <property type="entry name" value="P-loop_NTPase"/>
</dbReference>
<dbReference type="Proteomes" id="UP001595685">
    <property type="component" value="Unassembled WGS sequence"/>
</dbReference>
<reference evidence="9" key="1">
    <citation type="journal article" date="2019" name="Int. J. Syst. Evol. Microbiol.">
        <title>The Global Catalogue of Microorganisms (GCM) 10K type strain sequencing project: providing services to taxonomists for standard genome sequencing and annotation.</title>
        <authorList>
            <consortium name="The Broad Institute Genomics Platform"/>
            <consortium name="The Broad Institute Genome Sequencing Center for Infectious Disease"/>
            <person name="Wu L."/>
            <person name="Ma J."/>
        </authorList>
    </citation>
    <scope>NUCLEOTIDE SEQUENCE [LARGE SCALE GENOMIC DNA]</scope>
    <source>
        <strain evidence="9">NCAIM B.02333</strain>
    </source>
</reference>
<dbReference type="PANTHER" id="PTHR34388:SF1">
    <property type="entry name" value="DNA POLYMERASE III SUBUNIT DELTA"/>
    <property type="match status" value="1"/>
</dbReference>
<proteinExistence type="inferred from homology"/>
<keyword evidence="4" id="KW-0235">DNA replication</keyword>
<evidence type="ECO:0000256" key="5">
    <source>
        <dbReference type="ARBA" id="ARBA00022932"/>
    </source>
</evidence>
<keyword evidence="5" id="KW-0239">DNA-directed DNA polymerase</keyword>
<protein>
    <recommendedName>
        <fullName evidence="1">DNA-directed DNA polymerase</fullName>
        <ecNumber evidence="1">2.7.7.7</ecNumber>
    </recommendedName>
</protein>
<gene>
    <name evidence="8" type="primary">holA</name>
    <name evidence="8" type="ORF">ACFOLH_05865</name>
</gene>
<organism evidence="8 9">
    <name type="scientific">Aquipuribacter hungaricus</name>
    <dbReference type="NCBI Taxonomy" id="545624"/>
    <lineage>
        <taxon>Bacteria</taxon>
        <taxon>Bacillati</taxon>
        <taxon>Actinomycetota</taxon>
        <taxon>Actinomycetes</taxon>
        <taxon>Micrococcales</taxon>
        <taxon>Intrasporangiaceae</taxon>
        <taxon>Aquipuribacter</taxon>
    </lineage>
</organism>
<comment type="caution">
    <text evidence="8">The sequence shown here is derived from an EMBL/GenBank/DDBJ whole genome shotgun (WGS) entry which is preliminary data.</text>
</comment>
<dbReference type="NCBIfam" id="TIGR01128">
    <property type="entry name" value="holA"/>
    <property type="match status" value="1"/>
</dbReference>
<evidence type="ECO:0000256" key="7">
    <source>
        <dbReference type="ARBA" id="ARBA00049244"/>
    </source>
</evidence>
<dbReference type="EMBL" id="JBHRWW010000003">
    <property type="protein sequence ID" value="MFC3687865.1"/>
    <property type="molecule type" value="Genomic_DNA"/>
</dbReference>
<name>A0ABV7WEH5_9MICO</name>
<evidence type="ECO:0000313" key="8">
    <source>
        <dbReference type="EMBL" id="MFC3687865.1"/>
    </source>
</evidence>
<keyword evidence="9" id="KW-1185">Reference proteome</keyword>
<dbReference type="InterPro" id="IPR005790">
    <property type="entry name" value="DNA_polIII_delta"/>
</dbReference>
<dbReference type="InterPro" id="IPR008921">
    <property type="entry name" value="DNA_pol3_clamp-load_cplx_C"/>
</dbReference>
<comment type="similarity">
    <text evidence="6">Belongs to the DNA polymerase HolA subunit family.</text>
</comment>
<keyword evidence="3 8" id="KW-0548">Nucleotidyltransferase</keyword>
<dbReference type="EC" id="2.7.7.7" evidence="1"/>
<evidence type="ECO:0000256" key="1">
    <source>
        <dbReference type="ARBA" id="ARBA00012417"/>
    </source>
</evidence>
<evidence type="ECO:0000313" key="9">
    <source>
        <dbReference type="Proteomes" id="UP001595685"/>
    </source>
</evidence>
<dbReference type="Gene3D" id="1.20.272.10">
    <property type="match status" value="1"/>
</dbReference>
<comment type="catalytic activity">
    <reaction evidence="7">
        <text>DNA(n) + a 2'-deoxyribonucleoside 5'-triphosphate = DNA(n+1) + diphosphate</text>
        <dbReference type="Rhea" id="RHEA:22508"/>
        <dbReference type="Rhea" id="RHEA-COMP:17339"/>
        <dbReference type="Rhea" id="RHEA-COMP:17340"/>
        <dbReference type="ChEBI" id="CHEBI:33019"/>
        <dbReference type="ChEBI" id="CHEBI:61560"/>
        <dbReference type="ChEBI" id="CHEBI:173112"/>
        <dbReference type="EC" id="2.7.7.7"/>
    </reaction>
</comment>
<dbReference type="GO" id="GO:0003887">
    <property type="term" value="F:DNA-directed DNA polymerase activity"/>
    <property type="evidence" value="ECO:0007669"/>
    <property type="project" value="UniProtKB-EC"/>
</dbReference>
<sequence length="349" mass="35586">MVTKRSTSRGRAPAPAGPTPFEVAPAPVVLLVGTEQALADIAMRRLLTQVREAQPDVERHELGPQRHTVGDVSAAVAPSLFGGGRLVVLDGLEAASGSYSDEVTAVAAELAAQPDEELVVIGRHAGGNGGRAVLAALEAVPGAVRVTCAPVTGERERAELVTARLRASGRRADPDAVQVLVEALGGDLAEMLAVSGQLADTVVTGAIGVDDVRALVGGRREARGFDIADAAIAGDAGEALSLLRHALSQRVEPVLVVGALGMKLRGMAKVAGAGRGPSAALAKELSMAPWQIDRARRDLQGWDPRGLGRAVVAVADADAAVKGEVPGVAAAYALERAVVAVTDARTGRG</sequence>
<evidence type="ECO:0000256" key="2">
    <source>
        <dbReference type="ARBA" id="ARBA00022679"/>
    </source>
</evidence>